<dbReference type="SUPFAM" id="SSF81296">
    <property type="entry name" value="E set domains"/>
    <property type="match status" value="1"/>
</dbReference>
<dbReference type="EMBL" id="AP027081">
    <property type="protein sequence ID" value="BDU78133.1"/>
    <property type="molecule type" value="Genomic_DNA"/>
</dbReference>
<organism evidence="1 2">
    <name type="scientific">Mesoterricola sediminis</name>
    <dbReference type="NCBI Taxonomy" id="2927980"/>
    <lineage>
        <taxon>Bacteria</taxon>
        <taxon>Pseudomonadati</taxon>
        <taxon>Acidobacteriota</taxon>
        <taxon>Holophagae</taxon>
        <taxon>Holophagales</taxon>
        <taxon>Holophagaceae</taxon>
        <taxon>Mesoterricola</taxon>
    </lineage>
</organism>
<evidence type="ECO:0008006" key="3">
    <source>
        <dbReference type="Google" id="ProtNLM"/>
    </source>
</evidence>
<keyword evidence="2" id="KW-1185">Reference proteome</keyword>
<dbReference type="Proteomes" id="UP001228113">
    <property type="component" value="Chromosome"/>
</dbReference>
<dbReference type="KEGG" id="msea:METESE_30910"/>
<sequence>MACPRLFRASLLMSIGWVAMAVAPASRPLLFFFLPRHGAPGTRVTVYGTGLEQVKAVAVGKANAPFQVLDDRRLLLVVPDDAATGPIVVATAAGTFRAPGAFTVDPVPAPLAGGPPVPGPGRSAAATGPEAPVAGVPCLLVSGRCRQGRWTLAPAYTLLALPAMPTGGEAVLELTDAHGTPLRSFPFTPAEVADLPGGETQFSFALPLDGATTRRLAGLRIRAGGAVAAARQGGWQAAPRPPKAVSLGAGRVHLTWNGEVGVGVMVRDPATGQVLAFGEGGSATFQAPGRELEVHVSNGVTSQPFRVTVD</sequence>
<protein>
    <recommendedName>
        <fullName evidence="3">IPT/TIG domain-containing protein</fullName>
    </recommendedName>
</protein>
<dbReference type="InterPro" id="IPR014756">
    <property type="entry name" value="Ig_E-set"/>
</dbReference>
<dbReference type="InterPro" id="IPR013783">
    <property type="entry name" value="Ig-like_fold"/>
</dbReference>
<evidence type="ECO:0000313" key="2">
    <source>
        <dbReference type="Proteomes" id="UP001228113"/>
    </source>
</evidence>
<gene>
    <name evidence="1" type="ORF">METESE_30910</name>
</gene>
<proteinExistence type="predicted"/>
<dbReference type="Gene3D" id="2.60.40.10">
    <property type="entry name" value="Immunoglobulins"/>
    <property type="match status" value="1"/>
</dbReference>
<dbReference type="AlphaFoldDB" id="A0AA48H900"/>
<dbReference type="RefSeq" id="WP_316410576.1">
    <property type="nucleotide sequence ID" value="NZ_AP027081.1"/>
</dbReference>
<evidence type="ECO:0000313" key="1">
    <source>
        <dbReference type="EMBL" id="BDU78133.1"/>
    </source>
</evidence>
<accession>A0AA48H900</accession>
<name>A0AA48H900_9BACT</name>
<reference evidence="1" key="1">
    <citation type="journal article" date="2023" name="Int. J. Syst. Evol. Microbiol.">
        <title>Mesoterricola silvestris gen. nov., sp. nov., Mesoterricola sediminis sp. nov., Geothrix oryzae sp. nov., Geothrix edaphica sp. nov., Geothrix rubra sp. nov., and Geothrix limicola sp. nov., six novel members of Acidobacteriota isolated from soils.</title>
        <authorList>
            <person name="Itoh H."/>
            <person name="Sugisawa Y."/>
            <person name="Mise K."/>
            <person name="Xu Z."/>
            <person name="Kuniyasu M."/>
            <person name="Ushijima N."/>
            <person name="Kawano K."/>
            <person name="Kobayashi E."/>
            <person name="Shiratori Y."/>
            <person name="Masuda Y."/>
            <person name="Senoo K."/>
        </authorList>
    </citation>
    <scope>NUCLEOTIDE SEQUENCE</scope>
    <source>
        <strain evidence="1">W786</strain>
    </source>
</reference>